<dbReference type="OrthoDB" id="5835829at2759"/>
<dbReference type="AlphaFoldDB" id="A0A8X7ZZY1"/>
<dbReference type="GO" id="GO:0061908">
    <property type="term" value="C:phagophore"/>
    <property type="evidence" value="ECO:0007669"/>
    <property type="project" value="TreeGrafter"/>
</dbReference>
<sequence>MNRSISVLKARVIPCFPFVSGGDIGGHSPWNQFIAVDTSSPAILESPTSNSSSWKRHAPRTICSMHLNVSNLELYLVNEDGTTLSTLMPSVLWQEDPVTGPWIAEKAKSLETSEESRSRKKIEVKGYEFASATAAKDLGDINLRTRGELILSSAFFLHVHLFPVVVDLSSSQYSNLHFLLDQMINGLSGMACDVVGKQRLKLRKLELKEWLRVHGDHVKSEAVEKAITQIMMGEEAEEMGSRAKKLGETTRKAVEEGGSSCSDFNALIE</sequence>
<dbReference type="GO" id="GO:0005789">
    <property type="term" value="C:endoplasmic reticulum membrane"/>
    <property type="evidence" value="ECO:0007669"/>
    <property type="project" value="UniProtKB-SubCell"/>
</dbReference>
<dbReference type="GO" id="GO:0000422">
    <property type="term" value="P:autophagy of mitochondrion"/>
    <property type="evidence" value="ECO:0007669"/>
    <property type="project" value="TreeGrafter"/>
</dbReference>
<keyword evidence="5" id="KW-0813">Transport</keyword>
<comment type="caution">
    <text evidence="12">The sequence shown here is derived from an EMBL/GenBank/DDBJ whole genome shotgun (WGS) entry which is preliminary data.</text>
</comment>
<evidence type="ECO:0000313" key="13">
    <source>
        <dbReference type="Proteomes" id="UP000886885"/>
    </source>
</evidence>
<dbReference type="GO" id="GO:0006869">
    <property type="term" value="P:lipid transport"/>
    <property type="evidence" value="ECO:0007669"/>
    <property type="project" value="UniProtKB-KW"/>
</dbReference>
<keyword evidence="9" id="KW-0472">Membrane</keyword>
<protein>
    <recommendedName>
        <fullName evidence="4">Autophagy-related protein 2</fullName>
    </recommendedName>
</protein>
<comment type="subcellular location">
    <subcellularLocation>
        <location evidence="1">Endoplasmic reticulum membrane</location>
        <topology evidence="1">Peripheral membrane protein</topology>
    </subcellularLocation>
    <subcellularLocation>
        <location evidence="2">Preautophagosomal structure membrane</location>
        <topology evidence="2">Peripheral membrane protein</topology>
    </subcellularLocation>
</comment>
<dbReference type="GO" id="GO:0061709">
    <property type="term" value="P:reticulophagy"/>
    <property type="evidence" value="ECO:0007669"/>
    <property type="project" value="TreeGrafter"/>
</dbReference>
<evidence type="ECO:0000256" key="9">
    <source>
        <dbReference type="ARBA" id="ARBA00023136"/>
    </source>
</evidence>
<dbReference type="EMBL" id="JAAWWB010000006">
    <property type="protein sequence ID" value="KAG6780343.1"/>
    <property type="molecule type" value="Genomic_DNA"/>
</dbReference>
<keyword evidence="6" id="KW-0256">Endoplasmic reticulum</keyword>
<evidence type="ECO:0000256" key="10">
    <source>
        <dbReference type="ARBA" id="ARBA00024479"/>
    </source>
</evidence>
<evidence type="ECO:0000256" key="4">
    <source>
        <dbReference type="ARBA" id="ARBA00018070"/>
    </source>
</evidence>
<dbReference type="PANTHER" id="PTHR13190:SF1">
    <property type="entry name" value="AUTOPHAGY-RELATED 2, ISOFORM A"/>
    <property type="match status" value="1"/>
</dbReference>
<dbReference type="PANTHER" id="PTHR13190">
    <property type="entry name" value="AUTOPHAGY-RELATED 2, ISOFORM A"/>
    <property type="match status" value="1"/>
</dbReference>
<comment type="similarity">
    <text evidence="3">Belongs to the ATG2 family.</text>
</comment>
<name>A0A8X7ZZY1_POPTO</name>
<accession>A0A8X7ZZY1</accession>
<keyword evidence="13" id="KW-1185">Reference proteome</keyword>
<dbReference type="GO" id="GO:0061723">
    <property type="term" value="P:glycophagy"/>
    <property type="evidence" value="ECO:0007669"/>
    <property type="project" value="TreeGrafter"/>
</dbReference>
<evidence type="ECO:0000256" key="5">
    <source>
        <dbReference type="ARBA" id="ARBA00022448"/>
    </source>
</evidence>
<dbReference type="Proteomes" id="UP000886885">
    <property type="component" value="Chromosome 3D"/>
</dbReference>
<keyword evidence="7" id="KW-0072">Autophagy</keyword>
<organism evidence="12 13">
    <name type="scientific">Populus tomentosa</name>
    <name type="common">Chinese white poplar</name>
    <dbReference type="NCBI Taxonomy" id="118781"/>
    <lineage>
        <taxon>Eukaryota</taxon>
        <taxon>Viridiplantae</taxon>
        <taxon>Streptophyta</taxon>
        <taxon>Embryophyta</taxon>
        <taxon>Tracheophyta</taxon>
        <taxon>Spermatophyta</taxon>
        <taxon>Magnoliopsida</taxon>
        <taxon>eudicotyledons</taxon>
        <taxon>Gunneridae</taxon>
        <taxon>Pentapetalae</taxon>
        <taxon>rosids</taxon>
        <taxon>fabids</taxon>
        <taxon>Malpighiales</taxon>
        <taxon>Salicaceae</taxon>
        <taxon>Saliceae</taxon>
        <taxon>Populus</taxon>
    </lineage>
</organism>
<evidence type="ECO:0000256" key="2">
    <source>
        <dbReference type="ARBA" id="ARBA00004623"/>
    </source>
</evidence>
<evidence type="ECO:0000313" key="12">
    <source>
        <dbReference type="EMBL" id="KAG6780343.1"/>
    </source>
</evidence>
<comment type="catalytic activity">
    <reaction evidence="11">
        <text>a 1,2-diacyl-sn-glycero-3-phosphoethanolamine(in) = a 1,2-diacyl-sn-glycero-3-phosphoethanolamine(out)</text>
        <dbReference type="Rhea" id="RHEA:38895"/>
        <dbReference type="ChEBI" id="CHEBI:64612"/>
    </reaction>
</comment>
<comment type="catalytic activity">
    <reaction evidence="10">
        <text>a 1,2-diacyl-sn-glycero-3-phospho-L-serine(in) = a 1,2-diacyl-sn-glycero-3-phospho-L-serine(out)</text>
        <dbReference type="Rhea" id="RHEA:38663"/>
        <dbReference type="ChEBI" id="CHEBI:57262"/>
    </reaction>
</comment>
<dbReference type="GO" id="GO:0043495">
    <property type="term" value="F:protein-membrane adaptor activity"/>
    <property type="evidence" value="ECO:0007669"/>
    <property type="project" value="TreeGrafter"/>
</dbReference>
<evidence type="ECO:0000256" key="8">
    <source>
        <dbReference type="ARBA" id="ARBA00023055"/>
    </source>
</evidence>
<dbReference type="GO" id="GO:0034045">
    <property type="term" value="C:phagophore assembly site membrane"/>
    <property type="evidence" value="ECO:0007669"/>
    <property type="project" value="UniProtKB-SubCell"/>
</dbReference>
<dbReference type="GO" id="GO:0032266">
    <property type="term" value="F:phosphatidylinositol-3-phosphate binding"/>
    <property type="evidence" value="ECO:0007669"/>
    <property type="project" value="TreeGrafter"/>
</dbReference>
<gene>
    <name evidence="12" type="ORF">POTOM_013197</name>
</gene>
<reference evidence="12" key="1">
    <citation type="journal article" date="2020" name="bioRxiv">
        <title>Hybrid origin of Populus tomentosa Carr. identified through genome sequencing and phylogenomic analysis.</title>
        <authorList>
            <person name="An X."/>
            <person name="Gao K."/>
            <person name="Chen Z."/>
            <person name="Li J."/>
            <person name="Yang X."/>
            <person name="Yang X."/>
            <person name="Zhou J."/>
            <person name="Guo T."/>
            <person name="Zhao T."/>
            <person name="Huang S."/>
            <person name="Miao D."/>
            <person name="Khan W.U."/>
            <person name="Rao P."/>
            <person name="Ye M."/>
            <person name="Lei B."/>
            <person name="Liao W."/>
            <person name="Wang J."/>
            <person name="Ji L."/>
            <person name="Li Y."/>
            <person name="Guo B."/>
            <person name="Mustafa N.S."/>
            <person name="Li S."/>
            <person name="Yun Q."/>
            <person name="Keller S.R."/>
            <person name="Mao J."/>
            <person name="Zhang R."/>
            <person name="Strauss S.H."/>
        </authorList>
    </citation>
    <scope>NUCLEOTIDE SEQUENCE</scope>
    <source>
        <strain evidence="12">GM15</strain>
        <tissue evidence="12">Leaf</tissue>
    </source>
</reference>
<dbReference type="InterPro" id="IPR026849">
    <property type="entry name" value="ATG2"/>
</dbReference>
<evidence type="ECO:0000256" key="1">
    <source>
        <dbReference type="ARBA" id="ARBA00004406"/>
    </source>
</evidence>
<keyword evidence="8" id="KW-0445">Lipid transport</keyword>
<evidence type="ECO:0000256" key="3">
    <source>
        <dbReference type="ARBA" id="ARBA00009714"/>
    </source>
</evidence>
<dbReference type="GO" id="GO:0034727">
    <property type="term" value="P:piecemeal microautophagy of the nucleus"/>
    <property type="evidence" value="ECO:0007669"/>
    <property type="project" value="TreeGrafter"/>
</dbReference>
<evidence type="ECO:0000256" key="7">
    <source>
        <dbReference type="ARBA" id="ARBA00023006"/>
    </source>
</evidence>
<evidence type="ECO:0000256" key="6">
    <source>
        <dbReference type="ARBA" id="ARBA00022824"/>
    </source>
</evidence>
<evidence type="ECO:0000256" key="11">
    <source>
        <dbReference type="ARBA" id="ARBA00024615"/>
    </source>
</evidence>
<dbReference type="GO" id="GO:0000045">
    <property type="term" value="P:autophagosome assembly"/>
    <property type="evidence" value="ECO:0007669"/>
    <property type="project" value="TreeGrafter"/>
</dbReference>
<proteinExistence type="inferred from homology"/>